<comment type="caution">
    <text evidence="1">The sequence shown here is derived from an EMBL/GenBank/DDBJ whole genome shotgun (WGS) entry which is preliminary data.</text>
</comment>
<proteinExistence type="predicted"/>
<keyword evidence="2" id="KW-1185">Reference proteome</keyword>
<evidence type="ECO:0000313" key="2">
    <source>
        <dbReference type="Proteomes" id="UP001208017"/>
    </source>
</evidence>
<dbReference type="RefSeq" id="WP_267152349.1">
    <property type="nucleotide sequence ID" value="NZ_JAPMLT010000008.1"/>
</dbReference>
<dbReference type="EMBL" id="JAPMLT010000008">
    <property type="protein sequence ID" value="MCX7571106.1"/>
    <property type="molecule type" value="Genomic_DNA"/>
</dbReference>
<organism evidence="1 2">
    <name type="scientific">Tumebacillus lacus</name>
    <dbReference type="NCBI Taxonomy" id="2995335"/>
    <lineage>
        <taxon>Bacteria</taxon>
        <taxon>Bacillati</taxon>
        <taxon>Bacillota</taxon>
        <taxon>Bacilli</taxon>
        <taxon>Bacillales</taxon>
        <taxon>Alicyclobacillaceae</taxon>
        <taxon>Tumebacillus</taxon>
    </lineage>
</organism>
<dbReference type="Proteomes" id="UP001208017">
    <property type="component" value="Unassembled WGS sequence"/>
</dbReference>
<accession>A0ABT3X3T2</accession>
<gene>
    <name evidence="1" type="ORF">OS242_14235</name>
</gene>
<sequence>MNFKVKNDFFVVFQGVEYTFVDRESHLLLVSKDPHDLANGFEAYNETKYIRQVQVSELDAAYHCTTHARYKEIICSVTSFENGQIELYYVLDYEKAKSHDFTHEDRNEYVKKVSLSEVESIWYRYDPMFNFEIPDEQRIQKIEL</sequence>
<evidence type="ECO:0000313" key="1">
    <source>
        <dbReference type="EMBL" id="MCX7571106.1"/>
    </source>
</evidence>
<name>A0ABT3X3T2_9BACL</name>
<protein>
    <submittedName>
        <fullName evidence="1">Uncharacterized protein</fullName>
    </submittedName>
</protein>
<reference evidence="1 2" key="1">
    <citation type="submission" date="2022-11" db="EMBL/GenBank/DDBJ databases">
        <title>Study of microbial diversity in lake waters.</title>
        <authorList>
            <person name="Zhang J."/>
        </authorList>
    </citation>
    <scope>NUCLEOTIDE SEQUENCE [LARGE SCALE GENOMIC DNA]</scope>
    <source>
        <strain evidence="1 2">DT12</strain>
    </source>
</reference>